<evidence type="ECO:0000313" key="2">
    <source>
        <dbReference type="Proteomes" id="UP000006514"/>
    </source>
</evidence>
<dbReference type="EMBL" id="JH689157">
    <property type="protein sequence ID" value="EJD32260.1"/>
    <property type="molecule type" value="Genomic_DNA"/>
</dbReference>
<proteinExistence type="predicted"/>
<dbReference type="InParanoid" id="J0WKH2"/>
<sequence length="192" mass="20866">MARIPLLMVDLECFDPRIPNDLTGEDFVSALGSHDAARPFTNVSLLSAYTETAPLPAPPLIMLSFHDSAETCMCKFVSQQDAGPYCSDILRAAWLPYIRISAIRISATLWATLAALSHCAELTAPAVTLIVELEAWAALSELAASECRHLLSLRIELYEPSSNDTSVLRGQRAYEGSALHIDAHHALFATIA</sequence>
<evidence type="ECO:0000313" key="1">
    <source>
        <dbReference type="EMBL" id="EJD32260.1"/>
    </source>
</evidence>
<reference evidence="2" key="1">
    <citation type="journal article" date="2012" name="Science">
        <title>The Paleozoic origin of enzymatic lignin decomposition reconstructed from 31 fungal genomes.</title>
        <authorList>
            <person name="Floudas D."/>
            <person name="Binder M."/>
            <person name="Riley R."/>
            <person name="Barry K."/>
            <person name="Blanchette R.A."/>
            <person name="Henrissat B."/>
            <person name="Martinez A.T."/>
            <person name="Otillar R."/>
            <person name="Spatafora J.W."/>
            <person name="Yadav J.S."/>
            <person name="Aerts A."/>
            <person name="Benoit I."/>
            <person name="Boyd A."/>
            <person name="Carlson A."/>
            <person name="Copeland A."/>
            <person name="Coutinho P.M."/>
            <person name="de Vries R.P."/>
            <person name="Ferreira P."/>
            <person name="Findley K."/>
            <person name="Foster B."/>
            <person name="Gaskell J."/>
            <person name="Glotzer D."/>
            <person name="Gorecki P."/>
            <person name="Heitman J."/>
            <person name="Hesse C."/>
            <person name="Hori C."/>
            <person name="Igarashi K."/>
            <person name="Jurgens J.A."/>
            <person name="Kallen N."/>
            <person name="Kersten P."/>
            <person name="Kohler A."/>
            <person name="Kuees U."/>
            <person name="Kumar T.K.A."/>
            <person name="Kuo A."/>
            <person name="LaButti K."/>
            <person name="Larrondo L.F."/>
            <person name="Lindquist E."/>
            <person name="Ling A."/>
            <person name="Lombard V."/>
            <person name="Lucas S."/>
            <person name="Lundell T."/>
            <person name="Martin R."/>
            <person name="McLaughlin D.J."/>
            <person name="Morgenstern I."/>
            <person name="Morin E."/>
            <person name="Murat C."/>
            <person name="Nagy L.G."/>
            <person name="Nolan M."/>
            <person name="Ohm R.A."/>
            <person name="Patyshakuliyeva A."/>
            <person name="Rokas A."/>
            <person name="Ruiz-Duenas F.J."/>
            <person name="Sabat G."/>
            <person name="Salamov A."/>
            <person name="Samejima M."/>
            <person name="Schmutz J."/>
            <person name="Slot J.C."/>
            <person name="St John F."/>
            <person name="Stenlid J."/>
            <person name="Sun H."/>
            <person name="Sun S."/>
            <person name="Syed K."/>
            <person name="Tsang A."/>
            <person name="Wiebenga A."/>
            <person name="Young D."/>
            <person name="Pisabarro A."/>
            <person name="Eastwood D.C."/>
            <person name="Martin F."/>
            <person name="Cullen D."/>
            <person name="Grigoriev I.V."/>
            <person name="Hibbett D.S."/>
        </authorList>
    </citation>
    <scope>NUCLEOTIDE SEQUENCE [LARGE SCALE GENOMIC DNA]</scope>
    <source>
        <strain evidence="2">TFB10046</strain>
    </source>
</reference>
<keyword evidence="2" id="KW-1185">Reference proteome</keyword>
<dbReference type="Proteomes" id="UP000006514">
    <property type="component" value="Unassembled WGS sequence"/>
</dbReference>
<dbReference type="AlphaFoldDB" id="J0WKH2"/>
<dbReference type="KEGG" id="adl:AURDEDRAFT_178697"/>
<name>J0WKH2_AURST</name>
<accession>J0WKH2</accession>
<protein>
    <submittedName>
        <fullName evidence="1">Uncharacterized protein</fullName>
    </submittedName>
</protein>
<gene>
    <name evidence="1" type="ORF">AURDEDRAFT_178697</name>
</gene>
<organism evidence="1 2">
    <name type="scientific">Auricularia subglabra (strain TFB-10046 / SS5)</name>
    <name type="common">White-rot fungus</name>
    <name type="synonym">Auricularia delicata (strain TFB10046)</name>
    <dbReference type="NCBI Taxonomy" id="717982"/>
    <lineage>
        <taxon>Eukaryota</taxon>
        <taxon>Fungi</taxon>
        <taxon>Dikarya</taxon>
        <taxon>Basidiomycota</taxon>
        <taxon>Agaricomycotina</taxon>
        <taxon>Agaricomycetes</taxon>
        <taxon>Auriculariales</taxon>
        <taxon>Auriculariaceae</taxon>
        <taxon>Auricularia</taxon>
    </lineage>
</organism>